<evidence type="ECO:0000313" key="2">
    <source>
        <dbReference type="EMBL" id="SDS60930.1"/>
    </source>
</evidence>
<evidence type="ECO:0000313" key="3">
    <source>
        <dbReference type="Proteomes" id="UP000199700"/>
    </source>
</evidence>
<keyword evidence="1" id="KW-0812">Transmembrane</keyword>
<accession>A0A1H1TL25</accession>
<dbReference type="EMBL" id="LT629739">
    <property type="protein sequence ID" value="SDS60930.1"/>
    <property type="molecule type" value="Genomic_DNA"/>
</dbReference>
<feature type="transmembrane region" description="Helical" evidence="1">
    <location>
        <begin position="157"/>
        <end position="178"/>
    </location>
</feature>
<dbReference type="InterPro" id="IPR008523">
    <property type="entry name" value="DUF805"/>
</dbReference>
<sequence length="192" mass="20152">MSYDANSAYNANNAYPSGPGAPGPGAMGPGGQIRGAASPEDLSLPLYGASFGQAVKRFFKKYVVFSGRASRSEFWWMALFSFLVQLIPLVLIIVGAVMAASSAAMVDPYDPSAAQAAMSGPGVIVAGIGYVIGGLIALAMIIPNLAITWRRLHDANFAGPFFFLSFIPGVGGLIVFVLELMPSKPEGQRFDV</sequence>
<keyword evidence="3" id="KW-1185">Reference proteome</keyword>
<dbReference type="RefSeq" id="WP_231938793.1">
    <property type="nucleotide sequence ID" value="NZ_LT629739.1"/>
</dbReference>
<name>A0A1H1TL25_BRESA</name>
<keyword evidence="1" id="KW-1133">Transmembrane helix</keyword>
<gene>
    <name evidence="2" type="ORF">SAMN04489751_2401</name>
</gene>
<dbReference type="PANTHER" id="PTHR34980">
    <property type="entry name" value="INNER MEMBRANE PROTEIN-RELATED-RELATED"/>
    <property type="match status" value="1"/>
</dbReference>
<organism evidence="2 3">
    <name type="scientific">Brevibacterium sandarakinum</name>
    <dbReference type="NCBI Taxonomy" id="629680"/>
    <lineage>
        <taxon>Bacteria</taxon>
        <taxon>Bacillati</taxon>
        <taxon>Actinomycetota</taxon>
        <taxon>Actinomycetes</taxon>
        <taxon>Micrococcales</taxon>
        <taxon>Brevibacteriaceae</taxon>
        <taxon>Brevibacterium</taxon>
    </lineage>
</organism>
<feature type="transmembrane region" description="Helical" evidence="1">
    <location>
        <begin position="74"/>
        <end position="103"/>
    </location>
</feature>
<dbReference type="GO" id="GO:0005886">
    <property type="term" value="C:plasma membrane"/>
    <property type="evidence" value="ECO:0007669"/>
    <property type="project" value="TreeGrafter"/>
</dbReference>
<dbReference type="Proteomes" id="UP000199700">
    <property type="component" value="Chromosome"/>
</dbReference>
<protein>
    <submittedName>
        <fullName evidence="2">Uncharacterized membrane protein YhaH, DUF805 family</fullName>
    </submittedName>
</protein>
<dbReference type="STRING" id="629680.SAMN04489751_2401"/>
<feature type="transmembrane region" description="Helical" evidence="1">
    <location>
        <begin position="123"/>
        <end position="145"/>
    </location>
</feature>
<dbReference type="PANTHER" id="PTHR34980:SF2">
    <property type="entry name" value="INNER MEMBRANE PROTEIN YHAH-RELATED"/>
    <property type="match status" value="1"/>
</dbReference>
<dbReference type="AlphaFoldDB" id="A0A1H1TL25"/>
<proteinExistence type="predicted"/>
<keyword evidence="1" id="KW-0472">Membrane</keyword>
<evidence type="ECO:0000256" key="1">
    <source>
        <dbReference type="SAM" id="Phobius"/>
    </source>
</evidence>
<dbReference type="Pfam" id="PF05656">
    <property type="entry name" value="DUF805"/>
    <property type="match status" value="1"/>
</dbReference>
<reference evidence="2" key="1">
    <citation type="submission" date="2016-10" db="EMBL/GenBank/DDBJ databases">
        <authorList>
            <person name="Varghese N."/>
            <person name="Submissions S."/>
        </authorList>
    </citation>
    <scope>NUCLEOTIDE SEQUENCE [LARGE SCALE GENOMIC DNA]</scope>
    <source>
        <strain evidence="2">DSM 22082</strain>
    </source>
</reference>